<evidence type="ECO:0000259" key="1">
    <source>
        <dbReference type="Pfam" id="PF08818"/>
    </source>
</evidence>
<reference evidence="2 3" key="1">
    <citation type="journal article" date="2017" name="Int. J. Syst. Evol. Microbiol.">
        <title>Bacillus mangrovi sp. nov., isolated from a sediment sample from a mangrove forest.</title>
        <authorList>
            <person name="Gupta V."/>
            <person name="Singh P.K."/>
            <person name="Korpole S."/>
            <person name="Tanuku N.R.S."/>
            <person name="Pinnaka A.K."/>
        </authorList>
    </citation>
    <scope>NUCLEOTIDE SEQUENCE [LARGE SCALE GENOMIC DNA]</scope>
    <source>
        <strain evidence="2 3">KCTC 33872</strain>
    </source>
</reference>
<dbReference type="Gene3D" id="3.90.1150.200">
    <property type="match status" value="1"/>
</dbReference>
<dbReference type="InterPro" id="IPR014922">
    <property type="entry name" value="YdhG-like"/>
</dbReference>
<organism evidence="2 3">
    <name type="scientific">Metabacillus mangrovi</name>
    <dbReference type="NCBI Taxonomy" id="1491830"/>
    <lineage>
        <taxon>Bacteria</taxon>
        <taxon>Bacillati</taxon>
        <taxon>Bacillota</taxon>
        <taxon>Bacilli</taxon>
        <taxon>Bacillales</taxon>
        <taxon>Bacillaceae</taxon>
        <taxon>Metabacillus</taxon>
    </lineage>
</organism>
<accession>A0A7X2S2W2</accession>
<comment type="caution">
    <text evidence="2">The sequence shown here is derived from an EMBL/GenBank/DDBJ whole genome shotgun (WGS) entry which is preliminary data.</text>
</comment>
<proteinExistence type="predicted"/>
<dbReference type="SUPFAM" id="SSF159888">
    <property type="entry name" value="YdhG-like"/>
    <property type="match status" value="1"/>
</dbReference>
<dbReference type="EMBL" id="WMIB01000001">
    <property type="protein sequence ID" value="MTH52255.1"/>
    <property type="molecule type" value="Genomic_DNA"/>
</dbReference>
<sequence>MGEKRNGTEQVTEFMNSLEHLHKAEIEEIRLILTADSKMTEQIKWNAPSFCYEGEDRITFNLHEKGAVRLIFHCGAKGKDRKTKAPLIEDPSGILEWKTADRAMVKFTDLNDVKAKEENLSVVIAKWIKAI</sequence>
<name>A0A7X2S2W2_9BACI</name>
<dbReference type="OrthoDB" id="9811812at2"/>
<keyword evidence="3" id="KW-1185">Reference proteome</keyword>
<dbReference type="Pfam" id="PF08818">
    <property type="entry name" value="DUF1801"/>
    <property type="match status" value="1"/>
</dbReference>
<dbReference type="Proteomes" id="UP000434639">
    <property type="component" value="Unassembled WGS sequence"/>
</dbReference>
<feature type="domain" description="YdhG-like" evidence="1">
    <location>
        <begin position="23"/>
        <end position="128"/>
    </location>
</feature>
<evidence type="ECO:0000313" key="3">
    <source>
        <dbReference type="Proteomes" id="UP000434639"/>
    </source>
</evidence>
<dbReference type="RefSeq" id="WP_155110776.1">
    <property type="nucleotide sequence ID" value="NZ_WMIB01000001.1"/>
</dbReference>
<protein>
    <submittedName>
        <fullName evidence="2">DUF1801 domain-containing protein</fullName>
    </submittedName>
</protein>
<evidence type="ECO:0000313" key="2">
    <source>
        <dbReference type="EMBL" id="MTH52255.1"/>
    </source>
</evidence>
<gene>
    <name evidence="2" type="ORF">GKZ89_02465</name>
</gene>
<dbReference type="AlphaFoldDB" id="A0A7X2S2W2"/>